<evidence type="ECO:0000313" key="2">
    <source>
        <dbReference type="Proteomes" id="UP000225889"/>
    </source>
</evidence>
<dbReference type="AlphaFoldDB" id="A0A2G3DWX9"/>
<dbReference type="EMBL" id="PDYF01000010">
    <property type="protein sequence ID" value="PHU35375.1"/>
    <property type="molecule type" value="Genomic_DNA"/>
</dbReference>
<dbReference type="RefSeq" id="WP_099391680.1">
    <property type="nucleotide sequence ID" value="NZ_PDYF01000010.1"/>
</dbReference>
<reference evidence="1 2" key="1">
    <citation type="submission" date="2017-10" db="EMBL/GenBank/DDBJ databases">
        <title>Resolving the taxonomy of Roseburia spp., Eubacterium rectale and Agathobacter spp. through phylogenomic analysis.</title>
        <authorList>
            <person name="Sheridan P.O."/>
            <person name="Walker A.W."/>
            <person name="Duncan S.H."/>
            <person name="Scott K.P."/>
            <person name="Toole P.W.O."/>
            <person name="Luis P."/>
            <person name="Flint H.J."/>
        </authorList>
    </citation>
    <scope>NUCLEOTIDE SEQUENCE [LARGE SCALE GENOMIC DNA]</scope>
    <source>
        <strain evidence="1 2">JK626</strain>
    </source>
</reference>
<dbReference type="Pfam" id="PF10711">
    <property type="entry name" value="DUF2513"/>
    <property type="match status" value="1"/>
</dbReference>
<dbReference type="InterPro" id="IPR019650">
    <property type="entry name" value="DUF2513"/>
</dbReference>
<proteinExistence type="predicted"/>
<name>A0A2G3DWX9_9FIRM</name>
<gene>
    <name evidence="1" type="ORF">CSX01_05260</name>
</gene>
<dbReference type="Proteomes" id="UP000225889">
    <property type="component" value="Unassembled WGS sequence"/>
</dbReference>
<evidence type="ECO:0000313" key="1">
    <source>
        <dbReference type="EMBL" id="PHU35375.1"/>
    </source>
</evidence>
<comment type="caution">
    <text evidence="1">The sequence shown here is derived from an EMBL/GenBank/DDBJ whole genome shotgun (WGS) entry which is preliminary data.</text>
</comment>
<protein>
    <recommendedName>
        <fullName evidence="3">DUF2513 domain-containing protein</fullName>
    </recommendedName>
</protein>
<reference evidence="1 2" key="2">
    <citation type="submission" date="2017-10" db="EMBL/GenBank/DDBJ databases">
        <authorList>
            <person name="Banno H."/>
            <person name="Chua N.-H."/>
        </authorList>
    </citation>
    <scope>NUCLEOTIDE SEQUENCE [LARGE SCALE GENOMIC DNA]</scope>
    <source>
        <strain evidence="1 2">JK626</strain>
    </source>
</reference>
<evidence type="ECO:0008006" key="3">
    <source>
        <dbReference type="Google" id="ProtNLM"/>
    </source>
</evidence>
<sequence>MKRDMDLIRKIMLRIEEEYVSTAIFNLQVEGYSAEQVATHCKMLYEAGLLSDYKAQYASDELYMFGVGNLTWDGYDYLEKVRDDSVWKKIKDTAKEHGVPLLIDTVKQISSAIISAMTEGAIKAITGP</sequence>
<organism evidence="1 2">
    <name type="scientific">Pseudobutyrivibrio ruminis</name>
    <dbReference type="NCBI Taxonomy" id="46206"/>
    <lineage>
        <taxon>Bacteria</taxon>
        <taxon>Bacillati</taxon>
        <taxon>Bacillota</taxon>
        <taxon>Clostridia</taxon>
        <taxon>Lachnospirales</taxon>
        <taxon>Lachnospiraceae</taxon>
        <taxon>Pseudobutyrivibrio</taxon>
    </lineage>
</organism>
<accession>A0A2G3DWX9</accession>